<protein>
    <submittedName>
        <fullName evidence="2">Restriction endonuclease</fullName>
    </submittedName>
</protein>
<dbReference type="InterPro" id="IPR003615">
    <property type="entry name" value="HNH_nuc"/>
</dbReference>
<feature type="domain" description="HNH nuclease" evidence="1">
    <location>
        <begin position="165"/>
        <end position="216"/>
    </location>
</feature>
<evidence type="ECO:0000313" key="3">
    <source>
        <dbReference type="Proteomes" id="UP000009081"/>
    </source>
</evidence>
<evidence type="ECO:0000259" key="1">
    <source>
        <dbReference type="Pfam" id="PF13391"/>
    </source>
</evidence>
<reference evidence="2 3" key="1">
    <citation type="journal article" date="2009" name="PLoS ONE">
        <title>Methylobacterium genome sequences: a reference blueprint to investigate microbial metabolism of C1 compounds from natural and industrial sources.</title>
        <authorList>
            <person name="Vuilleumier S."/>
            <person name="Chistoserdova L."/>
            <person name="Lee M.-C."/>
            <person name="Bringel F."/>
            <person name="Lajus A."/>
            <person name="Zhou Y."/>
            <person name="Gourion B."/>
            <person name="Barbe V."/>
            <person name="Chang J."/>
            <person name="Cruveiller S."/>
            <person name="Dossat C."/>
            <person name="Gillett W."/>
            <person name="Gruffaz C."/>
            <person name="Haugen E."/>
            <person name="Hourcade E."/>
            <person name="Levy R."/>
            <person name="Mangenot S."/>
            <person name="Muller E."/>
            <person name="Nadalig T."/>
            <person name="Pagni M."/>
            <person name="Penny C."/>
            <person name="Peyraud R."/>
            <person name="Robinson D.G."/>
            <person name="Roche D."/>
            <person name="Rouy Z."/>
            <person name="Saenampechek C."/>
            <person name="Salvignol G."/>
            <person name="Vallenet D."/>
            <person name="Wu Z."/>
            <person name="Marx C.J."/>
            <person name="Vorholt J.A."/>
            <person name="Olson M.V."/>
            <person name="Kaul R."/>
            <person name="Weissenbach J."/>
            <person name="Medigue C."/>
            <person name="Lidstrom M.E."/>
        </authorList>
    </citation>
    <scope>NUCLEOTIDE SEQUENCE [LARGE SCALE GENOMIC DNA]</scope>
    <source>
        <strain evidence="3">ATCC 14718 / DSM 1338 / JCM 2805 / NCIMB 9133 / AM1</strain>
    </source>
</reference>
<geneLocation type="plasmid" evidence="2 3">
    <name>megaplasmid</name>
</geneLocation>
<keyword evidence="2" id="KW-0614">Plasmid</keyword>
<dbReference type="GO" id="GO:0004519">
    <property type="term" value="F:endonuclease activity"/>
    <property type="evidence" value="ECO:0007669"/>
    <property type="project" value="UniProtKB-KW"/>
</dbReference>
<accession>C5B675</accession>
<dbReference type="AlphaFoldDB" id="C5B675"/>
<dbReference type="HOGENOM" id="CLU_094932_0_0_5"/>
<keyword evidence="3" id="KW-1185">Reference proteome</keyword>
<name>C5B675_METEA</name>
<sequence>MMLDDAYPLPVGQITSAIWSDIRQTAYRNGFHKSLTEPHFNQGWYLLRSTLTPFQVHVAACGRDGPWILSFTEPRIPVEALSGADYVGPMPGQSGCLLGSLSALGDALSRIFHLVTEVLPPSPYQEFLDATQAMPATTDAERIAIVRTAQGIFRRHLDRYWNKACAITGVQDRGLLRASHITPWAVSSDYERVDVYNGLLLSALWDAAFDQGLVSFSDDGHLLVSPKLSERAIAVLTDGRPVTVPVSAGHAPYLKDHRLRHGFAALDS</sequence>
<dbReference type="Pfam" id="PF13391">
    <property type="entry name" value="HNH_2"/>
    <property type="match status" value="1"/>
</dbReference>
<dbReference type="OrthoDB" id="9811869at2"/>
<dbReference type="KEGG" id="mea:Mex_2p1193"/>
<proteinExistence type="predicted"/>
<evidence type="ECO:0000313" key="2">
    <source>
        <dbReference type="EMBL" id="ACS43957.1"/>
    </source>
</evidence>
<dbReference type="EMBL" id="CP001511">
    <property type="protein sequence ID" value="ACS43957.1"/>
    <property type="molecule type" value="Genomic_DNA"/>
</dbReference>
<keyword evidence="2" id="KW-0378">Hydrolase</keyword>
<keyword evidence="2" id="KW-0540">Nuclease</keyword>
<gene>
    <name evidence="2" type="ordered locus">MexAM1_META2p1193</name>
</gene>
<organism evidence="2 3">
    <name type="scientific">Methylorubrum extorquens (strain ATCC 14718 / DSM 1338 / JCM 2805 / NCIMB 9133 / AM1)</name>
    <name type="common">Methylobacterium extorquens</name>
    <dbReference type="NCBI Taxonomy" id="272630"/>
    <lineage>
        <taxon>Bacteria</taxon>
        <taxon>Pseudomonadati</taxon>
        <taxon>Pseudomonadota</taxon>
        <taxon>Alphaproteobacteria</taxon>
        <taxon>Hyphomicrobiales</taxon>
        <taxon>Methylobacteriaceae</taxon>
        <taxon>Methylorubrum</taxon>
    </lineage>
</organism>
<dbReference type="Proteomes" id="UP000009081">
    <property type="component" value="Plasmid megaplasmid"/>
</dbReference>
<keyword evidence="2" id="KW-0255">Endonuclease</keyword>